<dbReference type="PANTHER" id="PTHR34700">
    <property type="entry name" value="POTASSIUM BINDING PROTEIN KBP"/>
    <property type="match status" value="1"/>
</dbReference>
<reference evidence="6 7" key="1">
    <citation type="submission" date="2020-03" db="EMBL/GenBank/DDBJ databases">
        <title>Propioniciclava sp. nov., isolated from Hydrophilus acuminatus.</title>
        <authorList>
            <person name="Hyun D.-W."/>
            <person name="Bae J.-W."/>
        </authorList>
    </citation>
    <scope>NUCLEOTIDE SEQUENCE [LARGE SCALE GENOMIC DNA]</scope>
    <source>
        <strain evidence="6 7">HDW11</strain>
    </source>
</reference>
<evidence type="ECO:0000313" key="6">
    <source>
        <dbReference type="EMBL" id="QIK73351.1"/>
    </source>
</evidence>
<feature type="region of interest" description="Disordered" evidence="3">
    <location>
        <begin position="109"/>
        <end position="180"/>
    </location>
</feature>
<evidence type="ECO:0000259" key="5">
    <source>
        <dbReference type="PROSITE" id="PS51782"/>
    </source>
</evidence>
<dbReference type="CDD" id="cd00118">
    <property type="entry name" value="LysM"/>
    <property type="match status" value="1"/>
</dbReference>
<feature type="chain" id="PRO_5026250937" evidence="4">
    <location>
        <begin position="27"/>
        <end position="236"/>
    </location>
</feature>
<dbReference type="InterPro" id="IPR052196">
    <property type="entry name" value="Bact_Kbp"/>
</dbReference>
<dbReference type="GO" id="GO:0016787">
    <property type="term" value="F:hydrolase activity"/>
    <property type="evidence" value="ECO:0007669"/>
    <property type="project" value="UniProtKB-KW"/>
</dbReference>
<dbReference type="Gene3D" id="1.10.530.10">
    <property type="match status" value="1"/>
</dbReference>
<dbReference type="InterPro" id="IPR036779">
    <property type="entry name" value="LysM_dom_sf"/>
</dbReference>
<dbReference type="InterPro" id="IPR023346">
    <property type="entry name" value="Lysozyme-like_dom_sf"/>
</dbReference>
<evidence type="ECO:0000256" key="2">
    <source>
        <dbReference type="ARBA" id="ARBA00022801"/>
    </source>
</evidence>
<dbReference type="Pfam" id="PF01476">
    <property type="entry name" value="LysM"/>
    <property type="match status" value="1"/>
</dbReference>
<evidence type="ECO:0000256" key="1">
    <source>
        <dbReference type="ARBA" id="ARBA00010830"/>
    </source>
</evidence>
<comment type="similarity">
    <text evidence="1">Belongs to the transglycosylase family. Rpf subfamily.</text>
</comment>
<dbReference type="InterPro" id="IPR018392">
    <property type="entry name" value="LysM"/>
</dbReference>
<feature type="compositionally biased region" description="Low complexity" evidence="3">
    <location>
        <begin position="124"/>
        <end position="180"/>
    </location>
</feature>
<feature type="signal peptide" evidence="4">
    <location>
        <begin position="1"/>
        <end position="26"/>
    </location>
</feature>
<dbReference type="CDD" id="cd13925">
    <property type="entry name" value="RPF"/>
    <property type="match status" value="1"/>
</dbReference>
<name>A0A6G7Y9N8_9ACTN</name>
<dbReference type="SUPFAM" id="SSF54106">
    <property type="entry name" value="LysM domain"/>
    <property type="match status" value="1"/>
</dbReference>
<dbReference type="AlphaFoldDB" id="A0A6G7Y9N8"/>
<accession>A0A6G7Y9N8</accession>
<dbReference type="PROSITE" id="PS51782">
    <property type="entry name" value="LYSM"/>
    <property type="match status" value="1"/>
</dbReference>
<feature type="domain" description="LysM" evidence="5">
    <location>
        <begin position="187"/>
        <end position="235"/>
    </location>
</feature>
<evidence type="ECO:0000256" key="4">
    <source>
        <dbReference type="SAM" id="SignalP"/>
    </source>
</evidence>
<dbReference type="RefSeq" id="WP_166234420.1">
    <property type="nucleotide sequence ID" value="NZ_CP049865.1"/>
</dbReference>
<keyword evidence="7" id="KW-1185">Reference proteome</keyword>
<dbReference type="SMART" id="SM00257">
    <property type="entry name" value="LysM"/>
    <property type="match status" value="1"/>
</dbReference>
<evidence type="ECO:0000313" key="7">
    <source>
        <dbReference type="Proteomes" id="UP000501058"/>
    </source>
</evidence>
<evidence type="ECO:0000256" key="3">
    <source>
        <dbReference type="SAM" id="MobiDB-lite"/>
    </source>
</evidence>
<dbReference type="SUPFAM" id="SSF53955">
    <property type="entry name" value="Lysozyme-like"/>
    <property type="match status" value="1"/>
</dbReference>
<organism evidence="6 7">
    <name type="scientific">Propioniciclava coleopterorum</name>
    <dbReference type="NCBI Taxonomy" id="2714937"/>
    <lineage>
        <taxon>Bacteria</taxon>
        <taxon>Bacillati</taxon>
        <taxon>Actinomycetota</taxon>
        <taxon>Actinomycetes</taxon>
        <taxon>Propionibacteriales</taxon>
        <taxon>Propionibacteriaceae</taxon>
        <taxon>Propioniciclava</taxon>
    </lineage>
</organism>
<sequence length="236" mass="24018">MNNTPKRLLALAATTAVAVGGSVALAAPAHADVWDSVAQCESGGNWSINTGNGYHGGLQFSPSTWRAYGGTAYAPTAAQATKAQQIAVAQKVLAGQGPGAWPVCSKKAGLTKSNGGASGGTAEAPRATTTKKATTQKASTQKATPAKKTTPAKSTTTKATTAKATTTKKATPKRATTVKATETTGKRFITVKPGDTLSELAVANHVDGGWRTLWSLNKGKVSDPNLIFVGQKLAIG</sequence>
<dbReference type="InterPro" id="IPR010618">
    <property type="entry name" value="RPF"/>
</dbReference>
<dbReference type="KEGG" id="prv:G7070_15125"/>
<dbReference type="Pfam" id="PF06737">
    <property type="entry name" value="Transglycosylas"/>
    <property type="match status" value="1"/>
</dbReference>
<dbReference type="PANTHER" id="PTHR34700:SF4">
    <property type="entry name" value="PHAGE-LIKE ELEMENT PBSX PROTEIN XKDP"/>
    <property type="match status" value="1"/>
</dbReference>
<dbReference type="Gene3D" id="3.10.350.10">
    <property type="entry name" value="LysM domain"/>
    <property type="match status" value="1"/>
</dbReference>
<dbReference type="Proteomes" id="UP000501058">
    <property type="component" value="Chromosome"/>
</dbReference>
<keyword evidence="2" id="KW-0378">Hydrolase</keyword>
<dbReference type="EMBL" id="CP049865">
    <property type="protein sequence ID" value="QIK73351.1"/>
    <property type="molecule type" value="Genomic_DNA"/>
</dbReference>
<keyword evidence="4" id="KW-0732">Signal</keyword>
<protein>
    <submittedName>
        <fullName evidence="6">LysM peptidoglycan-binding domain-containing protein</fullName>
    </submittedName>
</protein>
<gene>
    <name evidence="6" type="ORF">G7070_15125</name>
</gene>
<proteinExistence type="inferred from homology"/>